<keyword evidence="8" id="KW-0732">Signal</keyword>
<dbReference type="Pfam" id="PF00047">
    <property type="entry name" value="ig"/>
    <property type="match status" value="1"/>
</dbReference>
<dbReference type="EMBL" id="CAJNOT010001215">
    <property type="protein sequence ID" value="CAF1165435.1"/>
    <property type="molecule type" value="Genomic_DNA"/>
</dbReference>
<evidence type="ECO:0000256" key="1">
    <source>
        <dbReference type="ARBA" id="ARBA00004479"/>
    </source>
</evidence>
<evidence type="ECO:0000256" key="2">
    <source>
        <dbReference type="ARBA" id="ARBA00022737"/>
    </source>
</evidence>
<feature type="chain" id="PRO_5032927980" description="Nephrin/kirre" evidence="8">
    <location>
        <begin position="22"/>
        <end position="1218"/>
    </location>
</feature>
<comment type="subcellular location">
    <subcellularLocation>
        <location evidence="1">Membrane</location>
        <topology evidence="1">Single-pass type I membrane protein</topology>
    </subcellularLocation>
</comment>
<dbReference type="InterPro" id="IPR013162">
    <property type="entry name" value="CD80_C2-set"/>
</dbReference>
<evidence type="ECO:0000259" key="9">
    <source>
        <dbReference type="PROSITE" id="PS50835"/>
    </source>
</evidence>
<dbReference type="AlphaFoldDB" id="A0A814TVQ3"/>
<dbReference type="Pfam" id="PF13927">
    <property type="entry name" value="Ig_3"/>
    <property type="match status" value="1"/>
</dbReference>
<dbReference type="Proteomes" id="UP000663864">
    <property type="component" value="Unassembled WGS sequence"/>
</dbReference>
<feature type="domain" description="Ig-like" evidence="9">
    <location>
        <begin position="126"/>
        <end position="223"/>
    </location>
</feature>
<dbReference type="CDD" id="cd00063">
    <property type="entry name" value="FN3"/>
    <property type="match status" value="1"/>
</dbReference>
<reference evidence="11" key="1">
    <citation type="submission" date="2021-02" db="EMBL/GenBank/DDBJ databases">
        <authorList>
            <person name="Nowell W R."/>
        </authorList>
    </citation>
    <scope>NUCLEOTIDE SEQUENCE</scope>
</reference>
<feature type="domain" description="Ig-like" evidence="9">
    <location>
        <begin position="38"/>
        <end position="121"/>
    </location>
</feature>
<dbReference type="Pfam" id="PF00041">
    <property type="entry name" value="fn3"/>
    <property type="match status" value="1"/>
</dbReference>
<feature type="domain" description="Fibronectin type-III" evidence="10">
    <location>
        <begin position="961"/>
        <end position="1052"/>
    </location>
</feature>
<evidence type="ECO:0000256" key="3">
    <source>
        <dbReference type="ARBA" id="ARBA00023136"/>
    </source>
</evidence>
<evidence type="ECO:0000313" key="12">
    <source>
        <dbReference type="Proteomes" id="UP000663864"/>
    </source>
</evidence>
<dbReference type="GO" id="GO:0050839">
    <property type="term" value="F:cell adhesion molecule binding"/>
    <property type="evidence" value="ECO:0007669"/>
    <property type="project" value="TreeGrafter"/>
</dbReference>
<keyword evidence="7" id="KW-0812">Transmembrane</keyword>
<dbReference type="SMART" id="SM00060">
    <property type="entry name" value="FN3"/>
    <property type="match status" value="1"/>
</dbReference>
<feature type="domain" description="Ig-like" evidence="9">
    <location>
        <begin position="344"/>
        <end position="447"/>
    </location>
</feature>
<evidence type="ECO:0008006" key="13">
    <source>
        <dbReference type="Google" id="ProtNLM"/>
    </source>
</evidence>
<dbReference type="PANTHER" id="PTHR11640">
    <property type="entry name" value="NEPHRIN"/>
    <property type="match status" value="1"/>
</dbReference>
<keyword evidence="4" id="KW-1015">Disulfide bond</keyword>
<feature type="domain" description="Ig-like" evidence="9">
    <location>
        <begin position="752"/>
        <end position="846"/>
    </location>
</feature>
<dbReference type="SMART" id="SM00409">
    <property type="entry name" value="IG"/>
    <property type="match status" value="5"/>
</dbReference>
<comment type="caution">
    <text evidence="11">The sequence shown here is derived from an EMBL/GenBank/DDBJ whole genome shotgun (WGS) entry which is preliminary data.</text>
</comment>
<keyword evidence="6" id="KW-0393">Immunoglobulin domain</keyword>
<dbReference type="InterPro" id="IPR003961">
    <property type="entry name" value="FN3_dom"/>
</dbReference>
<dbReference type="PROSITE" id="PS50835">
    <property type="entry name" value="IG_LIKE"/>
    <property type="match status" value="7"/>
</dbReference>
<proteinExistence type="predicted"/>
<accession>A0A814TVQ3</accession>
<dbReference type="InterPro" id="IPR003598">
    <property type="entry name" value="Ig_sub2"/>
</dbReference>
<dbReference type="PROSITE" id="PS50853">
    <property type="entry name" value="FN3"/>
    <property type="match status" value="1"/>
</dbReference>
<dbReference type="InterPro" id="IPR036116">
    <property type="entry name" value="FN3_sf"/>
</dbReference>
<dbReference type="SUPFAM" id="SSF48726">
    <property type="entry name" value="Immunoglobulin"/>
    <property type="match status" value="8"/>
</dbReference>
<sequence length="1218" mass="138756">MPLSLFIKLFIFYTILHLSNSQNQYYQIRPYDISALIGSNITIPCVITSPHGDVQWTKDGLALGYDRQLPAFPSWSIIGNENRGEFNFFIQSLKFEDEGAYACEVSPYNNAPALKQIAHIQTLVRPEYLQINDQSLSNETTIITMRFDEKIHQIKCQVDGAKPAAHIKWINESGHELPAISRILMKDNLFSTISTLTLIPSLLLDKKRFMCDVRHETLNNNMNLLRSLFEIQITSPPNIPIIHGYSSTFHLINDSSLTLSCQSFGGYPLGKLLWYRFDNESLYLIDNSSSIIHYQENIIENNITMIIKPSDNNVRFSCHVTNDYLDSLGQILQTNITLHVAFGPSSVHILNNNMNITTLIEGIPQRFLCRTSSSNPRPIVVWKVDEQILPADIHPLVEPGEFYGTIMQSTKTIGIDKSLIYYHNKLLSCEATNPDTGHTVIDSIKLNIIYDAISINMYGLTKDKIIQAGDTVIAECILVGGNPLGKIVWYKGDELLRSEYLIETNETYVSSRIEFLALPSDNNLLLTCKGQVEKFPEHIASFQLNVIYLPEKIIIIGNEFFSNLSMDDDICNEFECRTSISNPQTQLTIIRQSNDGEKHFDIRYKTSSIYINGINSIKFMLPRIDHSLHESLLICQAILDINIPLRIKQVTYTLYVNHKPYFHDFNRSIEVKEGQSFNITLEAKAYPMLISYTWFHPSGRQLLNDNLNIFINQGQLSLMNVQRHDLGIYRCIATNSIGYTEVNFTLNVLYGPVIIRTQAYSISESLMPGSSAILICVIDGNPIDLNTVQWFKDNQEISFDQWEKRNEGNEASLIKKSIHQEDAGQYTCEIDNQFGNTHATLPLIVQYAPEIDRSVPSRSKVATDSDRLLTAELHCYVSAIPKPTVIWMKDDQVLLPSSRHQSIVNEQSPSSTFSSNLLFEAILYVYNVTKSDYGIYQCKIENKLGIDMIQIILTGITIPDPPSQVQITNISHSSLLINWIPGFDGGAQQTFQIRYRLSTDNHYIYENVPYDIQSFDLINLKLGSQYHISIRSNNSYHLSKWTDEIIITTLNYLPILKFHLSEISSTNISFTLLIIIAIIGFIILFVNIILICFFIIKRRQLNITSENSSTTGTNETETNTIDIFQPIPSNFFLTTTTTNSYKKYEDDDIKRPFVSSYSSDNRSSYASLKKNCVSPYDNVRLHHCYPADIDNNLVTYRSFKDGISYSTDMHDCIRTELV</sequence>
<feature type="signal peptide" evidence="8">
    <location>
        <begin position="1"/>
        <end position="21"/>
    </location>
</feature>
<keyword evidence="7" id="KW-1133">Transmembrane helix</keyword>
<feature type="domain" description="Ig-like" evidence="9">
    <location>
        <begin position="660"/>
        <end position="747"/>
    </location>
</feature>
<dbReference type="InterPro" id="IPR013783">
    <property type="entry name" value="Ig-like_fold"/>
</dbReference>
<dbReference type="InterPro" id="IPR007110">
    <property type="entry name" value="Ig-like_dom"/>
</dbReference>
<dbReference type="SUPFAM" id="SSF49265">
    <property type="entry name" value="Fibronectin type III"/>
    <property type="match status" value="1"/>
</dbReference>
<name>A0A814TVQ3_9BILA</name>
<dbReference type="PANTHER" id="PTHR11640:SF31">
    <property type="entry name" value="IRREGULAR CHIASM C-ROUGHEST PROTEIN-RELATED"/>
    <property type="match status" value="1"/>
</dbReference>
<evidence type="ECO:0000313" key="11">
    <source>
        <dbReference type="EMBL" id="CAF1165435.1"/>
    </source>
</evidence>
<keyword evidence="3 7" id="KW-0472">Membrane</keyword>
<evidence type="ECO:0000256" key="5">
    <source>
        <dbReference type="ARBA" id="ARBA00023180"/>
    </source>
</evidence>
<dbReference type="CDD" id="cd00096">
    <property type="entry name" value="Ig"/>
    <property type="match status" value="2"/>
</dbReference>
<protein>
    <recommendedName>
        <fullName evidence="13">Nephrin/kirre</fullName>
    </recommendedName>
</protein>
<dbReference type="Pfam" id="PF07679">
    <property type="entry name" value="I-set"/>
    <property type="match status" value="2"/>
</dbReference>
<feature type="transmembrane region" description="Helical" evidence="7">
    <location>
        <begin position="1070"/>
        <end position="1096"/>
    </location>
</feature>
<dbReference type="GO" id="GO:0005911">
    <property type="term" value="C:cell-cell junction"/>
    <property type="evidence" value="ECO:0007669"/>
    <property type="project" value="TreeGrafter"/>
</dbReference>
<feature type="domain" description="Ig-like" evidence="9">
    <location>
        <begin position="237"/>
        <end position="337"/>
    </location>
</feature>
<evidence type="ECO:0000256" key="7">
    <source>
        <dbReference type="SAM" id="Phobius"/>
    </source>
</evidence>
<keyword evidence="5" id="KW-0325">Glycoprotein</keyword>
<dbReference type="SMART" id="SM00408">
    <property type="entry name" value="IGc2"/>
    <property type="match status" value="4"/>
</dbReference>
<organism evidence="11 12">
    <name type="scientific">Rotaria sordida</name>
    <dbReference type="NCBI Taxonomy" id="392033"/>
    <lineage>
        <taxon>Eukaryota</taxon>
        <taxon>Metazoa</taxon>
        <taxon>Spiralia</taxon>
        <taxon>Gnathifera</taxon>
        <taxon>Rotifera</taxon>
        <taxon>Eurotatoria</taxon>
        <taxon>Bdelloidea</taxon>
        <taxon>Philodinida</taxon>
        <taxon>Philodinidae</taxon>
        <taxon>Rotaria</taxon>
    </lineage>
</organism>
<evidence type="ECO:0000256" key="8">
    <source>
        <dbReference type="SAM" id="SignalP"/>
    </source>
</evidence>
<keyword evidence="2" id="KW-0677">Repeat</keyword>
<dbReference type="InterPro" id="IPR013098">
    <property type="entry name" value="Ig_I-set"/>
</dbReference>
<dbReference type="InterPro" id="IPR003599">
    <property type="entry name" value="Ig_sub"/>
</dbReference>
<dbReference type="InterPro" id="IPR013151">
    <property type="entry name" value="Immunoglobulin_dom"/>
</dbReference>
<evidence type="ECO:0000256" key="4">
    <source>
        <dbReference type="ARBA" id="ARBA00023157"/>
    </source>
</evidence>
<dbReference type="GO" id="GO:0005886">
    <property type="term" value="C:plasma membrane"/>
    <property type="evidence" value="ECO:0007669"/>
    <property type="project" value="TreeGrafter"/>
</dbReference>
<dbReference type="GO" id="GO:0098609">
    <property type="term" value="P:cell-cell adhesion"/>
    <property type="evidence" value="ECO:0007669"/>
    <property type="project" value="TreeGrafter"/>
</dbReference>
<gene>
    <name evidence="11" type="ORF">ZHD862_LOCUS20923</name>
</gene>
<dbReference type="InterPro" id="IPR051275">
    <property type="entry name" value="Cell_adhesion_signaling"/>
</dbReference>
<feature type="domain" description="Ig-like" evidence="9">
    <location>
        <begin position="849"/>
        <end position="954"/>
    </location>
</feature>
<evidence type="ECO:0000256" key="6">
    <source>
        <dbReference type="ARBA" id="ARBA00023319"/>
    </source>
</evidence>
<dbReference type="InterPro" id="IPR036179">
    <property type="entry name" value="Ig-like_dom_sf"/>
</dbReference>
<dbReference type="Gene3D" id="2.60.40.10">
    <property type="entry name" value="Immunoglobulins"/>
    <property type="match status" value="9"/>
</dbReference>
<dbReference type="Pfam" id="PF08205">
    <property type="entry name" value="C2-set_2"/>
    <property type="match status" value="2"/>
</dbReference>
<evidence type="ECO:0000259" key="10">
    <source>
        <dbReference type="PROSITE" id="PS50853"/>
    </source>
</evidence>